<keyword evidence="2" id="KW-0963">Cytoplasm</keyword>
<protein>
    <recommendedName>
        <fullName evidence="4">Ig-like domain-containing protein</fullName>
    </recommendedName>
</protein>
<organism evidence="5 6">
    <name type="scientific">Rotaria magnacalcarata</name>
    <dbReference type="NCBI Taxonomy" id="392030"/>
    <lineage>
        <taxon>Eukaryota</taxon>
        <taxon>Metazoa</taxon>
        <taxon>Spiralia</taxon>
        <taxon>Gnathifera</taxon>
        <taxon>Rotifera</taxon>
        <taxon>Eurotatoria</taxon>
        <taxon>Bdelloidea</taxon>
        <taxon>Philodinida</taxon>
        <taxon>Philodinidae</taxon>
        <taxon>Rotaria</taxon>
    </lineage>
</organism>
<dbReference type="InterPro" id="IPR036179">
    <property type="entry name" value="Ig-like_dom_sf"/>
</dbReference>
<name>A0A8S3IUI3_9BILA</name>
<dbReference type="InterPro" id="IPR013783">
    <property type="entry name" value="Ig-like_fold"/>
</dbReference>
<dbReference type="Gene3D" id="2.60.40.10">
    <property type="entry name" value="Immunoglobulins"/>
    <property type="match status" value="2"/>
</dbReference>
<evidence type="ECO:0000313" key="5">
    <source>
        <dbReference type="EMBL" id="CAF5205670.1"/>
    </source>
</evidence>
<accession>A0A8S3IUI3</accession>
<comment type="caution">
    <text evidence="5">The sequence shown here is derived from an EMBL/GenBank/DDBJ whole genome shotgun (WGS) entry which is preliminary data.</text>
</comment>
<dbReference type="PROSITE" id="PS50835">
    <property type="entry name" value="IG_LIKE"/>
    <property type="match status" value="1"/>
</dbReference>
<dbReference type="GO" id="GO:0005737">
    <property type="term" value="C:cytoplasm"/>
    <property type="evidence" value="ECO:0007669"/>
    <property type="project" value="UniProtKB-SubCell"/>
</dbReference>
<dbReference type="SUPFAM" id="SSF48726">
    <property type="entry name" value="Immunoglobulin"/>
    <property type="match status" value="2"/>
</dbReference>
<keyword evidence="3" id="KW-0393">Immunoglobulin domain</keyword>
<dbReference type="EMBL" id="CAJOBJ010349027">
    <property type="protein sequence ID" value="CAF5205670.1"/>
    <property type="molecule type" value="Genomic_DNA"/>
</dbReference>
<feature type="non-terminal residue" evidence="5">
    <location>
        <position position="1"/>
    </location>
</feature>
<proteinExistence type="predicted"/>
<dbReference type="FunFam" id="2.60.40.10:FF:000425">
    <property type="entry name" value="Myosin light chain kinase"/>
    <property type="match status" value="1"/>
</dbReference>
<dbReference type="Pfam" id="PF07679">
    <property type="entry name" value="I-set"/>
    <property type="match status" value="1"/>
</dbReference>
<dbReference type="InterPro" id="IPR013098">
    <property type="entry name" value="Ig_I-set"/>
</dbReference>
<dbReference type="Proteomes" id="UP000681720">
    <property type="component" value="Unassembled WGS sequence"/>
</dbReference>
<dbReference type="InterPro" id="IPR007110">
    <property type="entry name" value="Ig-like_dom"/>
</dbReference>
<sequence>IHLGQTVIPSGKYEIIEESTTVTKLIIHDITPEDESPIQINVKNSLGQTEATVQLKALETPRIEPQLTDQQVTLSDTLTLKTNVYGRPNVDIQWLKDQKPIASSDRIKIERNNNECSLTIANIKEEDIGAYVLSVKNKLGKVDTTSNVKVTAPLNFSKPLDDLNIIQGSNGVLSVDCGGVPKPKLT</sequence>
<dbReference type="PANTHER" id="PTHR47633">
    <property type="entry name" value="IMMUNOGLOBULIN"/>
    <property type="match status" value="1"/>
</dbReference>
<evidence type="ECO:0000259" key="4">
    <source>
        <dbReference type="PROSITE" id="PS50835"/>
    </source>
</evidence>
<feature type="non-terminal residue" evidence="5">
    <location>
        <position position="186"/>
    </location>
</feature>
<reference evidence="5" key="1">
    <citation type="submission" date="2021-02" db="EMBL/GenBank/DDBJ databases">
        <authorList>
            <person name="Nowell W R."/>
        </authorList>
    </citation>
    <scope>NUCLEOTIDE SEQUENCE</scope>
</reference>
<dbReference type="InterPro" id="IPR003598">
    <property type="entry name" value="Ig_sub2"/>
</dbReference>
<dbReference type="SMART" id="SM00409">
    <property type="entry name" value="IG"/>
    <property type="match status" value="1"/>
</dbReference>
<evidence type="ECO:0000313" key="6">
    <source>
        <dbReference type="Proteomes" id="UP000681720"/>
    </source>
</evidence>
<dbReference type="InterPro" id="IPR003599">
    <property type="entry name" value="Ig_sub"/>
</dbReference>
<gene>
    <name evidence="5" type="ORF">GIL414_LOCUS78049</name>
</gene>
<evidence type="ECO:0000256" key="3">
    <source>
        <dbReference type="ARBA" id="ARBA00023319"/>
    </source>
</evidence>
<evidence type="ECO:0000256" key="2">
    <source>
        <dbReference type="ARBA" id="ARBA00022490"/>
    </source>
</evidence>
<comment type="subcellular location">
    <subcellularLocation>
        <location evidence="1">Cytoplasm</location>
    </subcellularLocation>
</comment>
<dbReference type="SMART" id="SM00408">
    <property type="entry name" value="IGc2"/>
    <property type="match status" value="1"/>
</dbReference>
<evidence type="ECO:0000256" key="1">
    <source>
        <dbReference type="ARBA" id="ARBA00004496"/>
    </source>
</evidence>
<feature type="domain" description="Ig-like" evidence="4">
    <location>
        <begin position="61"/>
        <end position="151"/>
    </location>
</feature>
<dbReference type="AlphaFoldDB" id="A0A8S3IUI3"/>